<organism evidence="7 8">
    <name type="scientific">Amphimedon queenslandica</name>
    <name type="common">Sponge</name>
    <dbReference type="NCBI Taxonomy" id="400682"/>
    <lineage>
        <taxon>Eukaryota</taxon>
        <taxon>Metazoa</taxon>
        <taxon>Porifera</taxon>
        <taxon>Demospongiae</taxon>
        <taxon>Heteroscleromorpha</taxon>
        <taxon>Haplosclerida</taxon>
        <taxon>Niphatidae</taxon>
        <taxon>Amphimedon</taxon>
    </lineage>
</organism>
<keyword evidence="4" id="KW-0131">Cell cycle</keyword>
<evidence type="ECO:0000313" key="7">
    <source>
        <dbReference type="EnsemblMetazoa" id="XP_019858195.1"/>
    </source>
</evidence>
<dbReference type="Pfam" id="PF09759">
    <property type="entry name" value="Atx10homo_assoc"/>
    <property type="match status" value="1"/>
</dbReference>
<dbReference type="SUPFAM" id="SSF48371">
    <property type="entry name" value="ARM repeat"/>
    <property type="match status" value="1"/>
</dbReference>
<dbReference type="RefSeq" id="XP_019858195.1">
    <property type="nucleotide sequence ID" value="XM_020002636.1"/>
</dbReference>
<dbReference type="GeneID" id="105315356"/>
<name>A0AAN0JMZ8_AMPQE</name>
<proteinExistence type="inferred from homology"/>
<dbReference type="AlphaFoldDB" id="A0AAN0JMZ8"/>
<feature type="domain" description="Ataxin-10" evidence="6">
    <location>
        <begin position="413"/>
        <end position="516"/>
    </location>
</feature>
<dbReference type="InterPro" id="IPR051374">
    <property type="entry name" value="Ataxin-10/CTR86_families"/>
</dbReference>
<dbReference type="InterPro" id="IPR016024">
    <property type="entry name" value="ARM-type_fold"/>
</dbReference>
<evidence type="ECO:0000256" key="2">
    <source>
        <dbReference type="ARBA" id="ARBA00018804"/>
    </source>
</evidence>
<dbReference type="GO" id="GO:0051301">
    <property type="term" value="P:cell division"/>
    <property type="evidence" value="ECO:0007669"/>
    <property type="project" value="UniProtKB-KW"/>
</dbReference>
<dbReference type="PANTHER" id="PTHR13255:SF0">
    <property type="entry name" value="ATAXIN-10"/>
    <property type="match status" value="1"/>
</dbReference>
<dbReference type="GO" id="GO:0005829">
    <property type="term" value="C:cytosol"/>
    <property type="evidence" value="ECO:0007669"/>
    <property type="project" value="TreeGrafter"/>
</dbReference>
<sequence>MEALMSNLTLQFRESPLSISQQTLNDLLNLSLDLKIRESFTYEQIDILKCIACYCIDVICTGTGAPSNEQLAVLVLVFKLLRNLCAQVKRNQNQIGQTQFLDELKRFILWNNDNFELYQYGPVVACLTQLIGNICVTNDSSQGEVWYALYPIAFKSLLSMNSSSIFEATCMVIFNCIRGNAQERMKSLFVDTDGTIISLILNSLKTLKESGTEWAVLVLEELLSIAPLSTLCHSTLSSYPRERVSLLEFLLAYCDELGVPDSSREDEESLVADDEAFLLRSKAQSFFQSVLHSHSNLHYLMDQYQLLVTQLLFDHKELLASLQCIESTYRSLEDSAVITLKHLVSVLGLLCQSSSCHSLLQVIQEKESLILHSSIDFLSSLSKLDGSLESARNVSHSSFSSSSDLTAHPLYGIKRDLVRLIGNLCYQCKKNQDQVHDSIPLLLNQCNIEHMNPYIQQWSLWAIRNICEGNPANQEIIRNIEKRGNQGEGSINVASQLEDSLGCEVEIDKNGKLRLKKKKS</sequence>
<keyword evidence="3" id="KW-0132">Cell division</keyword>
<comment type="similarity">
    <text evidence="1">Belongs to the ataxin-10 family.</text>
</comment>
<dbReference type="EnsemblMetazoa" id="XM_020002636.1">
    <property type="protein sequence ID" value="XP_019858195.1"/>
    <property type="gene ID" value="LOC105315356"/>
</dbReference>
<evidence type="ECO:0000256" key="3">
    <source>
        <dbReference type="ARBA" id="ARBA00022618"/>
    </source>
</evidence>
<evidence type="ECO:0000256" key="1">
    <source>
        <dbReference type="ARBA" id="ARBA00008384"/>
    </source>
</evidence>
<reference evidence="8" key="1">
    <citation type="journal article" date="2010" name="Nature">
        <title>The Amphimedon queenslandica genome and the evolution of animal complexity.</title>
        <authorList>
            <person name="Srivastava M."/>
            <person name="Simakov O."/>
            <person name="Chapman J."/>
            <person name="Fahey B."/>
            <person name="Gauthier M.E."/>
            <person name="Mitros T."/>
            <person name="Richards G.S."/>
            <person name="Conaco C."/>
            <person name="Dacre M."/>
            <person name="Hellsten U."/>
            <person name="Larroux C."/>
            <person name="Putnam N.H."/>
            <person name="Stanke M."/>
            <person name="Adamska M."/>
            <person name="Darling A."/>
            <person name="Degnan S.M."/>
            <person name="Oakley T.H."/>
            <person name="Plachetzki D.C."/>
            <person name="Zhai Y."/>
            <person name="Adamski M."/>
            <person name="Calcino A."/>
            <person name="Cummins S.F."/>
            <person name="Goodstein D.M."/>
            <person name="Harris C."/>
            <person name="Jackson D.J."/>
            <person name="Leys S.P."/>
            <person name="Shu S."/>
            <person name="Woodcroft B.J."/>
            <person name="Vervoort M."/>
            <person name="Kosik K.S."/>
            <person name="Manning G."/>
            <person name="Degnan B.M."/>
            <person name="Rokhsar D.S."/>
        </authorList>
    </citation>
    <scope>NUCLEOTIDE SEQUENCE [LARGE SCALE GENOMIC DNA]</scope>
</reference>
<evidence type="ECO:0000256" key="5">
    <source>
        <dbReference type="ARBA" id="ARBA00045173"/>
    </source>
</evidence>
<dbReference type="InterPro" id="IPR019156">
    <property type="entry name" value="Ataxin-10_domain"/>
</dbReference>
<comment type="function">
    <text evidence="5">May play a role in the regulation of cytokinesis. May play a role in signaling by stimulating protein glycosylation. Induces neuritogenesis by activating the Ras-MAP kinase pathway and is necessary for the survival of cerebellar neurons. Does not appear to play a major role in ciliogenesis.</text>
</comment>
<evidence type="ECO:0000259" key="6">
    <source>
        <dbReference type="Pfam" id="PF09759"/>
    </source>
</evidence>
<keyword evidence="8" id="KW-1185">Reference proteome</keyword>
<evidence type="ECO:0000256" key="4">
    <source>
        <dbReference type="ARBA" id="ARBA00023306"/>
    </source>
</evidence>
<reference evidence="7" key="2">
    <citation type="submission" date="2024-06" db="UniProtKB">
        <authorList>
            <consortium name="EnsemblMetazoa"/>
        </authorList>
    </citation>
    <scope>IDENTIFICATION</scope>
</reference>
<dbReference type="PANTHER" id="PTHR13255">
    <property type="entry name" value="ATAXIN-10"/>
    <property type="match status" value="1"/>
</dbReference>
<dbReference type="Gene3D" id="1.25.10.10">
    <property type="entry name" value="Leucine-rich Repeat Variant"/>
    <property type="match status" value="2"/>
</dbReference>
<accession>A0AAN0JMZ8</accession>
<evidence type="ECO:0000313" key="8">
    <source>
        <dbReference type="Proteomes" id="UP000007879"/>
    </source>
</evidence>
<dbReference type="InterPro" id="IPR011989">
    <property type="entry name" value="ARM-like"/>
</dbReference>
<protein>
    <recommendedName>
        <fullName evidence="2">Ataxin-10</fullName>
    </recommendedName>
</protein>
<dbReference type="KEGG" id="aqu:105315356"/>
<dbReference type="Proteomes" id="UP000007879">
    <property type="component" value="Unassembled WGS sequence"/>
</dbReference>